<dbReference type="AlphaFoldDB" id="A0A834DC55"/>
<evidence type="ECO:0000313" key="2">
    <source>
        <dbReference type="EMBL" id="KAF6075111.1"/>
    </source>
</evidence>
<dbReference type="EMBL" id="JABVXQ010000015">
    <property type="protein sequence ID" value="KAF6075111.1"/>
    <property type="molecule type" value="Genomic_DNA"/>
</dbReference>
<sequence length="135" mass="15069">MTHSSKQKQLSEGNPRKESECLRCSTGVKTKTASQQAKGDRAVDVKADPPKEATCECKCKSHGRRTMTAISHRHDLRSSSSKESLGGSEHVAFHQAVTMEMTWPQHQMTILPCIYISLPQKRLFTQHRLLIAGNP</sequence>
<dbReference type="Proteomes" id="UP000664940">
    <property type="component" value="Unassembled WGS sequence"/>
</dbReference>
<accession>A0A834DC55</accession>
<evidence type="ECO:0000313" key="3">
    <source>
        <dbReference type="Proteomes" id="UP000664940"/>
    </source>
</evidence>
<feature type="compositionally biased region" description="Basic and acidic residues" evidence="1">
    <location>
        <begin position="38"/>
        <end position="47"/>
    </location>
</feature>
<feature type="region of interest" description="Disordered" evidence="1">
    <location>
        <begin position="1"/>
        <end position="47"/>
    </location>
</feature>
<protein>
    <submittedName>
        <fullName evidence="2">Uncharacterized protein</fullName>
    </submittedName>
</protein>
<feature type="compositionally biased region" description="Polar residues" evidence="1">
    <location>
        <begin position="1"/>
        <end position="12"/>
    </location>
</feature>
<comment type="caution">
    <text evidence="2">The sequence shown here is derived from an EMBL/GenBank/DDBJ whole genome shotgun (WGS) entry which is preliminary data.</text>
</comment>
<gene>
    <name evidence="2" type="ORF">HJG60_009508</name>
</gene>
<organism evidence="2 3">
    <name type="scientific">Phyllostomus discolor</name>
    <name type="common">pale spear-nosed bat</name>
    <dbReference type="NCBI Taxonomy" id="89673"/>
    <lineage>
        <taxon>Eukaryota</taxon>
        <taxon>Metazoa</taxon>
        <taxon>Chordata</taxon>
        <taxon>Craniata</taxon>
        <taxon>Vertebrata</taxon>
        <taxon>Euteleostomi</taxon>
        <taxon>Mammalia</taxon>
        <taxon>Eutheria</taxon>
        <taxon>Laurasiatheria</taxon>
        <taxon>Chiroptera</taxon>
        <taxon>Yangochiroptera</taxon>
        <taxon>Phyllostomidae</taxon>
        <taxon>Phyllostominae</taxon>
        <taxon>Phyllostomus</taxon>
    </lineage>
</organism>
<proteinExistence type="predicted"/>
<evidence type="ECO:0000256" key="1">
    <source>
        <dbReference type="SAM" id="MobiDB-lite"/>
    </source>
</evidence>
<reference evidence="2 3" key="1">
    <citation type="journal article" date="2020" name="Nature">
        <title>Six reference-quality genomes reveal evolution of bat adaptations.</title>
        <authorList>
            <person name="Jebb D."/>
            <person name="Huang Z."/>
            <person name="Pippel M."/>
            <person name="Hughes G.M."/>
            <person name="Lavrichenko K."/>
            <person name="Devanna P."/>
            <person name="Winkler S."/>
            <person name="Jermiin L.S."/>
            <person name="Skirmuntt E.C."/>
            <person name="Katzourakis A."/>
            <person name="Burkitt-Gray L."/>
            <person name="Ray D.A."/>
            <person name="Sullivan K.A.M."/>
            <person name="Roscito J.G."/>
            <person name="Kirilenko B.M."/>
            <person name="Davalos L.M."/>
            <person name="Corthals A.P."/>
            <person name="Power M.L."/>
            <person name="Jones G."/>
            <person name="Ransome R.D."/>
            <person name="Dechmann D.K.N."/>
            <person name="Locatelli A.G."/>
            <person name="Puechmaille S.J."/>
            <person name="Fedrigo O."/>
            <person name="Jarvis E.D."/>
            <person name="Hiller M."/>
            <person name="Vernes S.C."/>
            <person name="Myers E.W."/>
            <person name="Teeling E.C."/>
        </authorList>
    </citation>
    <scope>NUCLEOTIDE SEQUENCE [LARGE SCALE GENOMIC DNA]</scope>
    <source>
        <strain evidence="2">Bat1K_MPI-CBG_1</strain>
    </source>
</reference>
<name>A0A834DC55_9CHIR</name>
<feature type="compositionally biased region" description="Polar residues" evidence="1">
    <location>
        <begin position="27"/>
        <end position="37"/>
    </location>
</feature>